<evidence type="ECO:0000313" key="1">
    <source>
        <dbReference type="EMBL" id="RIH88440.1"/>
    </source>
</evidence>
<evidence type="ECO:0000313" key="2">
    <source>
        <dbReference type="Proteomes" id="UP000265341"/>
    </source>
</evidence>
<keyword evidence="2" id="KW-1185">Reference proteome</keyword>
<dbReference type="Proteomes" id="UP000265341">
    <property type="component" value="Unassembled WGS sequence"/>
</dbReference>
<accession>A0A399EXP1</accession>
<sequence length="114" mass="12778">MRAILEATWYVLEDPQAPGEHLVMESVGQKLAPVWLSREEAETFVRQSPASRGMRVGRLEDLVLKEAFLVALGLLGVRQLVVGYQPGRPQAVLLERAQALREIQQRMRAGLEDS</sequence>
<dbReference type="EMBL" id="QWLA01000010">
    <property type="protein sequence ID" value="RIH88440.1"/>
    <property type="molecule type" value="Genomic_DNA"/>
</dbReference>
<dbReference type="AlphaFoldDB" id="A0A399EXP1"/>
<dbReference type="OrthoDB" id="34417at2"/>
<comment type="caution">
    <text evidence="1">The sequence shown here is derived from an EMBL/GenBank/DDBJ whole genome shotgun (WGS) entry which is preliminary data.</text>
</comment>
<dbReference type="Pfam" id="PF11572">
    <property type="entry name" value="DUF3234"/>
    <property type="match status" value="1"/>
</dbReference>
<name>A0A399EXP1_9DEIN</name>
<dbReference type="InterPro" id="IPR021628">
    <property type="entry name" value="DUF3234"/>
</dbReference>
<proteinExistence type="predicted"/>
<protein>
    <submittedName>
        <fullName evidence="1">Uncharacterized protein</fullName>
    </submittedName>
</protein>
<organism evidence="1 2">
    <name type="scientific">Calidithermus roseus</name>
    <dbReference type="NCBI Taxonomy" id="1644118"/>
    <lineage>
        <taxon>Bacteria</taxon>
        <taxon>Thermotogati</taxon>
        <taxon>Deinococcota</taxon>
        <taxon>Deinococci</taxon>
        <taxon>Thermales</taxon>
        <taxon>Thermaceae</taxon>
        <taxon>Calidithermus</taxon>
    </lineage>
</organism>
<dbReference type="Gene3D" id="3.40.1350.90">
    <property type="entry name" value="Uncharacterised protein PF11572, DUF3234"/>
    <property type="match status" value="1"/>
</dbReference>
<dbReference type="RefSeq" id="WP_119276185.1">
    <property type="nucleotide sequence ID" value="NZ_QWLA01000010.1"/>
</dbReference>
<gene>
    <name evidence="1" type="ORF">Mrose_00849</name>
</gene>
<reference evidence="1 2" key="1">
    <citation type="submission" date="2018-08" db="EMBL/GenBank/DDBJ databases">
        <title>Meiothermus roseus NBRC 110900 genome sequencing project.</title>
        <authorList>
            <person name="Da Costa M.S."/>
            <person name="Albuquerque L."/>
            <person name="Raposo P."/>
            <person name="Froufe H.J.C."/>
            <person name="Barroso C.S."/>
            <person name="Egas C."/>
        </authorList>
    </citation>
    <scope>NUCLEOTIDE SEQUENCE [LARGE SCALE GENOMIC DNA]</scope>
    <source>
        <strain evidence="1 2">NBRC 110900</strain>
    </source>
</reference>